<evidence type="ECO:0000313" key="4">
    <source>
        <dbReference type="EMBL" id="GGS75552.1"/>
    </source>
</evidence>
<dbReference type="SUPFAM" id="SSF46689">
    <property type="entry name" value="Homeodomain-like"/>
    <property type="match status" value="1"/>
</dbReference>
<dbReference type="PANTHER" id="PTHR30055:SF209">
    <property type="entry name" value="POSSIBLE TRANSCRIPTIONAL REGULATORY PROTEIN (PROBABLY TETR-FAMILY)"/>
    <property type="match status" value="1"/>
</dbReference>
<comment type="caution">
    <text evidence="4">The sequence shown here is derived from an EMBL/GenBank/DDBJ whole genome shotgun (WGS) entry which is preliminary data.</text>
</comment>
<evidence type="ECO:0000313" key="5">
    <source>
        <dbReference type="Proteomes" id="UP000659767"/>
    </source>
</evidence>
<dbReference type="EMBL" id="BMSZ01000019">
    <property type="protein sequence ID" value="GGS75552.1"/>
    <property type="molecule type" value="Genomic_DNA"/>
</dbReference>
<dbReference type="PROSITE" id="PS50977">
    <property type="entry name" value="HTH_TETR_2"/>
    <property type="match status" value="1"/>
</dbReference>
<organism evidence="4 5">
    <name type="scientific">Streptomyces badius</name>
    <dbReference type="NCBI Taxonomy" id="1941"/>
    <lineage>
        <taxon>Bacteria</taxon>
        <taxon>Bacillati</taxon>
        <taxon>Actinomycetota</taxon>
        <taxon>Actinomycetes</taxon>
        <taxon>Kitasatosporales</taxon>
        <taxon>Streptomycetaceae</taxon>
        <taxon>Streptomyces</taxon>
    </lineage>
</organism>
<evidence type="ECO:0000256" key="1">
    <source>
        <dbReference type="ARBA" id="ARBA00023125"/>
    </source>
</evidence>
<accession>A0ABQ2TNT5</accession>
<dbReference type="PANTHER" id="PTHR30055">
    <property type="entry name" value="HTH-TYPE TRANSCRIPTIONAL REGULATOR RUTR"/>
    <property type="match status" value="1"/>
</dbReference>
<dbReference type="RefSeq" id="WP_128816941.1">
    <property type="nucleotide sequence ID" value="NZ_BMSZ01000019.1"/>
</dbReference>
<keyword evidence="5" id="KW-1185">Reference proteome</keyword>
<feature type="domain" description="HTH tetR-type" evidence="3">
    <location>
        <begin position="16"/>
        <end position="76"/>
    </location>
</feature>
<dbReference type="InterPro" id="IPR001647">
    <property type="entry name" value="HTH_TetR"/>
</dbReference>
<name>A0ABQ2TNT5_STRBA</name>
<keyword evidence="1 2" id="KW-0238">DNA-binding</keyword>
<dbReference type="InterPro" id="IPR009057">
    <property type="entry name" value="Homeodomain-like_sf"/>
</dbReference>
<proteinExistence type="predicted"/>
<sequence length="221" mass="23743">MTDRSWGGTKLADRRAARRQTLLDVAERLAGEEGCAAVTVRSVCREARLTDRYFYESFTGRDDLLLAAFERVADEARSALEGAVAIGDPEHEVRARAAVSAFVALVLDAPHKGRLLLLEPFADPVLGARSHLLMPAFTDLVGGQLAGTGDDIDRRLAAHALVGGLANLFAGWLHGTLDVPRERLEAHCVDLVLAATSSGSGRQASLSRVAETHGRHSNQTR</sequence>
<feature type="DNA-binding region" description="H-T-H motif" evidence="2">
    <location>
        <begin position="39"/>
        <end position="58"/>
    </location>
</feature>
<dbReference type="Proteomes" id="UP000659767">
    <property type="component" value="Unassembled WGS sequence"/>
</dbReference>
<reference evidence="5" key="1">
    <citation type="journal article" date="2019" name="Int. J. Syst. Evol. Microbiol.">
        <title>The Global Catalogue of Microorganisms (GCM) 10K type strain sequencing project: providing services to taxonomists for standard genome sequencing and annotation.</title>
        <authorList>
            <consortium name="The Broad Institute Genomics Platform"/>
            <consortium name="The Broad Institute Genome Sequencing Center for Infectious Disease"/>
            <person name="Wu L."/>
            <person name="Ma J."/>
        </authorList>
    </citation>
    <scope>NUCLEOTIDE SEQUENCE [LARGE SCALE GENOMIC DNA]</scope>
    <source>
        <strain evidence="5">JCM 4350</strain>
    </source>
</reference>
<gene>
    <name evidence="4" type="ORF">GCM10010253_58080</name>
</gene>
<dbReference type="InterPro" id="IPR050109">
    <property type="entry name" value="HTH-type_TetR-like_transc_reg"/>
</dbReference>
<dbReference type="Pfam" id="PF00440">
    <property type="entry name" value="TetR_N"/>
    <property type="match status" value="1"/>
</dbReference>
<dbReference type="Gene3D" id="1.10.357.10">
    <property type="entry name" value="Tetracycline Repressor, domain 2"/>
    <property type="match status" value="1"/>
</dbReference>
<evidence type="ECO:0000256" key="2">
    <source>
        <dbReference type="PROSITE-ProRule" id="PRU00335"/>
    </source>
</evidence>
<evidence type="ECO:0000259" key="3">
    <source>
        <dbReference type="PROSITE" id="PS50977"/>
    </source>
</evidence>
<protein>
    <submittedName>
        <fullName evidence="4">TetR family transcriptional regulator</fullName>
    </submittedName>
</protein>